<accession>A0A6C0CIA2</accession>
<sequence length="125" mass="14717">MNGTLTTALLMNDSVSQGYVYALQHMNMTNIIEDLKQVINNPGKETKIVLFDYFRTAQYHNDGYWVRQQLQNGDYLDETFHTGLFDTLYAMFGMSTRSLYIYDRRKYNWDGQMNPHVRQIVLSIV</sequence>
<protein>
    <submittedName>
        <fullName evidence="1">Uncharacterized protein</fullName>
    </submittedName>
</protein>
<proteinExistence type="predicted"/>
<organism evidence="1">
    <name type="scientific">viral metagenome</name>
    <dbReference type="NCBI Taxonomy" id="1070528"/>
    <lineage>
        <taxon>unclassified sequences</taxon>
        <taxon>metagenomes</taxon>
        <taxon>organismal metagenomes</taxon>
    </lineage>
</organism>
<evidence type="ECO:0000313" key="1">
    <source>
        <dbReference type="EMBL" id="QHT03887.1"/>
    </source>
</evidence>
<dbReference type="AlphaFoldDB" id="A0A6C0CIA2"/>
<name>A0A6C0CIA2_9ZZZZ</name>
<reference evidence="1" key="1">
    <citation type="journal article" date="2020" name="Nature">
        <title>Giant virus diversity and host interactions through global metagenomics.</title>
        <authorList>
            <person name="Schulz F."/>
            <person name="Roux S."/>
            <person name="Paez-Espino D."/>
            <person name="Jungbluth S."/>
            <person name="Walsh D.A."/>
            <person name="Denef V.J."/>
            <person name="McMahon K.D."/>
            <person name="Konstantinidis K.T."/>
            <person name="Eloe-Fadrosh E.A."/>
            <person name="Kyrpides N.C."/>
            <person name="Woyke T."/>
        </authorList>
    </citation>
    <scope>NUCLEOTIDE SEQUENCE</scope>
    <source>
        <strain evidence="1">GVMAG-M-3300021137-6</strain>
    </source>
</reference>
<dbReference type="EMBL" id="MN739420">
    <property type="protein sequence ID" value="QHT03887.1"/>
    <property type="molecule type" value="Genomic_DNA"/>
</dbReference>